<dbReference type="Proteomes" id="UP000786811">
    <property type="component" value="Unassembled WGS sequence"/>
</dbReference>
<accession>A0A8J2HMX3</accession>
<keyword evidence="3" id="KW-1185">Reference proteome</keyword>
<dbReference type="EMBL" id="CAJNRD030001123">
    <property type="protein sequence ID" value="CAG5101664.1"/>
    <property type="molecule type" value="Genomic_DNA"/>
</dbReference>
<evidence type="ECO:0000313" key="2">
    <source>
        <dbReference type="EMBL" id="CAG5101664.1"/>
    </source>
</evidence>
<reference evidence="2" key="1">
    <citation type="submission" date="2021-04" db="EMBL/GenBank/DDBJ databases">
        <authorList>
            <person name="Chebbi M.A.C M."/>
        </authorList>
    </citation>
    <scope>NUCLEOTIDE SEQUENCE</scope>
</reference>
<evidence type="ECO:0000256" key="1">
    <source>
        <dbReference type="SAM" id="MobiDB-lite"/>
    </source>
</evidence>
<feature type="region of interest" description="Disordered" evidence="1">
    <location>
        <begin position="1100"/>
        <end position="1122"/>
    </location>
</feature>
<proteinExistence type="predicted"/>
<gene>
    <name evidence="2" type="ORF">HICCMSTLAB_LOCUS10566</name>
</gene>
<feature type="compositionally biased region" description="Low complexity" evidence="1">
    <location>
        <begin position="1113"/>
        <end position="1122"/>
    </location>
</feature>
<organism evidence="2 3">
    <name type="scientific">Cotesia congregata</name>
    <name type="common">Parasitoid wasp</name>
    <name type="synonym">Apanteles congregatus</name>
    <dbReference type="NCBI Taxonomy" id="51543"/>
    <lineage>
        <taxon>Eukaryota</taxon>
        <taxon>Metazoa</taxon>
        <taxon>Ecdysozoa</taxon>
        <taxon>Arthropoda</taxon>
        <taxon>Hexapoda</taxon>
        <taxon>Insecta</taxon>
        <taxon>Pterygota</taxon>
        <taxon>Neoptera</taxon>
        <taxon>Endopterygota</taxon>
        <taxon>Hymenoptera</taxon>
        <taxon>Apocrita</taxon>
        <taxon>Ichneumonoidea</taxon>
        <taxon>Braconidae</taxon>
        <taxon>Microgastrinae</taxon>
        <taxon>Cotesia</taxon>
    </lineage>
</organism>
<name>A0A8J2HMX3_COTCN</name>
<sequence length="1364" mass="157848">MTTTVSIFIKWEPSLKAGLFDEFIKEIKRLLCDPDEHRKLICDLISYLSTIKSYNDEKYTEVFQSFIMKIVIKMLTDTKISLGIKEKYESYNSFLQLINGMLLDKINIKKVNTISEKEIKQLFDAFRKSVYENVEINDCLKLYEQICLIFLRPVSAFDKVTVDTVDNYIQTFNEIVQKYGIQNAVSKNLNQVSVLLKFVFIYWQKYTETEEEFEIPVKLIPKLLSLINHQAALFSQLEISSCYRCSSNKCNVNKDIYKTILIKIRILSLLTQIEATLKYFRQIGLSLFKDCINIVSELKDNDCEFWLKSWSLCSSAIFRLIIQYHDNYYEDYVLFSELLCTKIKSFGVETLFKPEENFLAICLHRLGCTHYRNKNYKDAMEVASLSAYVGLSTGQNSSFRTWANCKSQNPSKQSITMVECLESSNFAARFGITISLNNFEKKQLTLLEIKFLENCPMNMVSSIIVSIKFLEKLNPDTIEYAQAIHMLSYHQLNIENLQLSGEFLTSAKLKFNKVEFTSSRQLIYSILLFYSFAEKLADICNTIKTQMLTSTMQGDSTSNVDLDYSLMNITIFSDLEASLKQVLECWATYCEQEGLIESFGKFLTPNMMIRLVIMAGEYAKFYHFLGAEISAWKLAMSLAKKFKDDLSIIYICARGIMSKYLNFQWIALAEQSADKLKDSNDEEIIESIILFKLSLSTYYYNLGYIKKSNNLFHKTLKNLLTTYKEIYPAYIYAMDILLVRMIYDNCCIELEYKKAIIDCLDGVLQKQNNFLSLHNLPQGYLLYKLDIALDFMSHVSQSINSLKSYEQISMYFTHSLRTVHQLGSTLRVAECLKNLCFVNLWCNQLKDCEVNLQKLKSILKLDSSNFDEGTNSKNDVNIVCDNSLKPVKVVRDIPQSDASVVLLTETFSSLGLKKHDKNCKCFNCFKCENFAYNYYVFSYTHISAKLYAALNNVEQAVDHFYEAMEIVKKLIDAQVENFETISLWYMHFVLFLLDFAKFIKDSKSQTGADTQSIIDYAISICIRYNIKNHLIYLRVKELVSEDDFQNNCPDYAGYGVLFVAPDAEEEIVSKKMTFEGDVCTPVREEDKTFVRITPPGTTFSNVTSNDTAELRRPPSLKSPSFKSPKAKRIKVRSVKNLNLNLKVIPSKIPVRTTKRSVPIHKPDQDEAAKEESVPKKFFKYRVFELSPKRRPILTPSKWNSKRILGSWVGTSDPNQDKNFNDYDDNDLELEKDLNIFRRDKNGNDNVVNVKMDQPPIGSYNYSMSKYCDPDTEDTCLIVSASKYRDINNTPMEIWKFNLSTLQWGLIDRIGIFVNQQRVSRWAYITPNGILVTRDGLIVKDPQNSLARIHREYIYTTWTRFVDIC</sequence>
<evidence type="ECO:0000313" key="3">
    <source>
        <dbReference type="Proteomes" id="UP000786811"/>
    </source>
</evidence>
<protein>
    <submittedName>
        <fullName evidence="2">Uncharacterized protein</fullName>
    </submittedName>
</protein>
<comment type="caution">
    <text evidence="2">The sequence shown here is derived from an EMBL/GenBank/DDBJ whole genome shotgun (WGS) entry which is preliminary data.</text>
</comment>
<dbReference type="OrthoDB" id="6776738at2759"/>